<dbReference type="CDD" id="cd00093">
    <property type="entry name" value="HTH_XRE"/>
    <property type="match status" value="1"/>
</dbReference>
<gene>
    <name evidence="2" type="ORF">JHT90_02315</name>
</gene>
<dbReference type="Pfam" id="PF01381">
    <property type="entry name" value="HTH_3"/>
    <property type="match status" value="1"/>
</dbReference>
<dbReference type="InterPro" id="IPR010982">
    <property type="entry name" value="Lambda_DNA-bd_dom_sf"/>
</dbReference>
<dbReference type="RefSeq" id="WP_201093614.1">
    <property type="nucleotide sequence ID" value="NZ_CP067393.1"/>
</dbReference>
<dbReference type="AlphaFoldDB" id="A0A974RXE4"/>
<dbReference type="EMBL" id="CP067393">
    <property type="protein sequence ID" value="QQP86107.1"/>
    <property type="molecule type" value="Genomic_DNA"/>
</dbReference>
<evidence type="ECO:0000313" key="3">
    <source>
        <dbReference type="Proteomes" id="UP000595278"/>
    </source>
</evidence>
<dbReference type="Proteomes" id="UP000595278">
    <property type="component" value="Chromosome"/>
</dbReference>
<dbReference type="SUPFAM" id="SSF47413">
    <property type="entry name" value="lambda repressor-like DNA-binding domains"/>
    <property type="match status" value="1"/>
</dbReference>
<dbReference type="PROSITE" id="PS50943">
    <property type="entry name" value="HTH_CROC1"/>
    <property type="match status" value="1"/>
</dbReference>
<evidence type="ECO:0000259" key="1">
    <source>
        <dbReference type="PROSITE" id="PS50943"/>
    </source>
</evidence>
<organism evidence="2 3">
    <name type="scientific">Entomomonas asaccharolytica</name>
    <dbReference type="NCBI Taxonomy" id="2785331"/>
    <lineage>
        <taxon>Bacteria</taxon>
        <taxon>Pseudomonadati</taxon>
        <taxon>Pseudomonadota</taxon>
        <taxon>Gammaproteobacteria</taxon>
        <taxon>Pseudomonadales</taxon>
        <taxon>Pseudomonadaceae</taxon>
        <taxon>Entomomonas</taxon>
    </lineage>
</organism>
<proteinExistence type="predicted"/>
<sequence length="99" mass="11520">MSVGTRLKEERLRLKLSQEEFGQLGGVAKIAQFNYEKSKRRPDIDYLEKIYKNGVDILYVVTGRRDDFSKDEVELINLFREAPLKKKIIILNLLSESSD</sequence>
<dbReference type="KEGG" id="eaz:JHT90_02315"/>
<protein>
    <submittedName>
        <fullName evidence="2">Helix-turn-helix transcriptional regulator</fullName>
    </submittedName>
</protein>
<reference evidence="2 3" key="1">
    <citation type="submission" date="2021-01" db="EMBL/GenBank/DDBJ databases">
        <title>Entomomonas sp. F2A isolated from a house cricket (Acheta domesticus).</title>
        <authorList>
            <person name="Spergser J."/>
            <person name="Busse H.-J."/>
        </authorList>
    </citation>
    <scope>NUCLEOTIDE SEQUENCE [LARGE SCALE GENOMIC DNA]</scope>
    <source>
        <strain evidence="2 3">F2A</strain>
    </source>
</reference>
<dbReference type="Gene3D" id="1.10.260.40">
    <property type="entry name" value="lambda repressor-like DNA-binding domains"/>
    <property type="match status" value="1"/>
</dbReference>
<evidence type="ECO:0000313" key="2">
    <source>
        <dbReference type="EMBL" id="QQP86107.1"/>
    </source>
</evidence>
<feature type="domain" description="HTH cro/C1-type" evidence="1">
    <location>
        <begin position="7"/>
        <end position="50"/>
    </location>
</feature>
<keyword evidence="3" id="KW-1185">Reference proteome</keyword>
<dbReference type="InterPro" id="IPR001387">
    <property type="entry name" value="Cro/C1-type_HTH"/>
</dbReference>
<dbReference type="GO" id="GO:0003677">
    <property type="term" value="F:DNA binding"/>
    <property type="evidence" value="ECO:0007669"/>
    <property type="project" value="InterPro"/>
</dbReference>
<name>A0A974RXE4_9GAMM</name>
<accession>A0A974RXE4</accession>
<dbReference type="SMART" id="SM00530">
    <property type="entry name" value="HTH_XRE"/>
    <property type="match status" value="1"/>
</dbReference>